<feature type="region of interest" description="Disordered" evidence="1">
    <location>
        <begin position="299"/>
        <end position="318"/>
    </location>
</feature>
<evidence type="ECO:0000313" key="2">
    <source>
        <dbReference type="EMBL" id="KPA75006.1"/>
    </source>
</evidence>
<dbReference type="EMBL" id="LGTL01000027">
    <property type="protein sequence ID" value="KPA75006.1"/>
    <property type="molecule type" value="Genomic_DNA"/>
</dbReference>
<organism evidence="2 3">
    <name type="scientific">Leptomonas pyrrhocoris</name>
    <name type="common">Firebug parasite</name>
    <dbReference type="NCBI Taxonomy" id="157538"/>
    <lineage>
        <taxon>Eukaryota</taxon>
        <taxon>Discoba</taxon>
        <taxon>Euglenozoa</taxon>
        <taxon>Kinetoplastea</taxon>
        <taxon>Metakinetoplastina</taxon>
        <taxon>Trypanosomatida</taxon>
        <taxon>Trypanosomatidae</taxon>
        <taxon>Leishmaniinae</taxon>
        <taxon>Leptomonas</taxon>
    </lineage>
</organism>
<keyword evidence="2" id="KW-0808">Transferase</keyword>
<comment type="caution">
    <text evidence="2">The sequence shown here is derived from an EMBL/GenBank/DDBJ whole genome shotgun (WGS) entry which is preliminary data.</text>
</comment>
<dbReference type="PANTHER" id="PTHR46656">
    <property type="entry name" value="PUTATIVE-RELATED"/>
    <property type="match status" value="1"/>
</dbReference>
<dbReference type="OrthoDB" id="2193793at2759"/>
<dbReference type="GeneID" id="26909243"/>
<dbReference type="SUPFAM" id="SSF53756">
    <property type="entry name" value="UDP-Glycosyltransferase/glycogen phosphorylase"/>
    <property type="match status" value="1"/>
</dbReference>
<gene>
    <name evidence="2" type="ORF">ABB37_08960</name>
</gene>
<reference evidence="2 3" key="1">
    <citation type="submission" date="2015-07" db="EMBL/GenBank/DDBJ databases">
        <title>High-quality genome of monoxenous trypanosomatid Leptomonas pyrrhocoris.</title>
        <authorList>
            <person name="Flegontov P."/>
            <person name="Butenko A."/>
            <person name="Firsov S."/>
            <person name="Vlcek C."/>
            <person name="Logacheva M.D."/>
            <person name="Field M."/>
            <person name="Filatov D."/>
            <person name="Flegontova O."/>
            <person name="Gerasimov E."/>
            <person name="Jackson A.P."/>
            <person name="Kelly S."/>
            <person name="Opperdoes F."/>
            <person name="O'Reilly A."/>
            <person name="Votypka J."/>
            <person name="Yurchenko V."/>
            <person name="Lukes J."/>
        </authorList>
    </citation>
    <scope>NUCLEOTIDE SEQUENCE [LARGE SCALE GENOMIC DNA]</scope>
    <source>
        <strain evidence="2">H10</strain>
    </source>
</reference>
<accession>A0A0M9FSK7</accession>
<sequence length="370" mass="41574">MRPISRKTVHFIKHSSVVSVSVSRSLSELSNIPPNWIKPLRESRDQVWATADFFATIYRRNGIDPAKIRVVPEAVDVYDFDPANYEREPITIPPGDTASFDSLPDLAPEERLRRYVFLSNFKWEARKGWDVLLGAYWDAFGPHAPPELRGRTTLVIKTEIKRQYAAGVGCPNFMRFLESWGMKGHLHGMRGVEDFPHVVVLCTSMSAVQLTQLYGSADAFVFPSKAEGWGLPANTTAVARRRRPQQRIQQPRVEATAGTGKVGLIGDYGREMRRDSGAVPHSQLCLAGAPRLPHAASLEPREQRMHSPSVRVAEREKGREEALDYRAAAPRRKVVPQHRHAAAAPHLPVRVHLLHPQRQRPPPAVRRAST</sequence>
<dbReference type="VEuPathDB" id="TriTrypDB:LpyrH10_27_1150"/>
<keyword evidence="2" id="KW-0328">Glycosyltransferase</keyword>
<dbReference type="AlphaFoldDB" id="A0A0M9FSK7"/>
<evidence type="ECO:0000256" key="1">
    <source>
        <dbReference type="SAM" id="MobiDB-lite"/>
    </source>
</evidence>
<dbReference type="Proteomes" id="UP000037923">
    <property type="component" value="Unassembled WGS sequence"/>
</dbReference>
<name>A0A0M9FSK7_LEPPY</name>
<dbReference type="RefSeq" id="XP_015653445.1">
    <property type="nucleotide sequence ID" value="XM_015808160.1"/>
</dbReference>
<proteinExistence type="predicted"/>
<protein>
    <submittedName>
        <fullName evidence="2">Mannosyltransferase-like protein</fullName>
    </submittedName>
</protein>
<evidence type="ECO:0000313" key="3">
    <source>
        <dbReference type="Proteomes" id="UP000037923"/>
    </source>
</evidence>
<keyword evidence="3" id="KW-1185">Reference proteome</keyword>
<dbReference type="Gene3D" id="3.40.50.2000">
    <property type="entry name" value="Glycogen Phosphorylase B"/>
    <property type="match status" value="1"/>
</dbReference>
<dbReference type="PANTHER" id="PTHR46656:SF3">
    <property type="entry name" value="PUTATIVE-RELATED"/>
    <property type="match status" value="1"/>
</dbReference>
<dbReference type="GO" id="GO:0016757">
    <property type="term" value="F:glycosyltransferase activity"/>
    <property type="evidence" value="ECO:0007669"/>
    <property type="project" value="UniProtKB-KW"/>
</dbReference>